<dbReference type="AlphaFoldDB" id="A0A0G4P1I2"/>
<keyword evidence="1" id="KW-0472">Membrane</keyword>
<dbReference type="SUPFAM" id="SSF54909">
    <property type="entry name" value="Dimeric alpha+beta barrel"/>
    <property type="match status" value="1"/>
</dbReference>
<keyword evidence="3" id="KW-1185">Reference proteome</keyword>
<reference evidence="2 3" key="1">
    <citation type="journal article" date="2014" name="Nat. Commun.">
        <title>Multiple recent horizontal transfers of a large genomic region in cheese making fungi.</title>
        <authorList>
            <person name="Cheeseman K."/>
            <person name="Ropars J."/>
            <person name="Renault P."/>
            <person name="Dupont J."/>
            <person name="Gouzy J."/>
            <person name="Branca A."/>
            <person name="Abraham A.L."/>
            <person name="Ceppi M."/>
            <person name="Conseiller E."/>
            <person name="Debuchy R."/>
            <person name="Malagnac F."/>
            <person name="Goarin A."/>
            <person name="Silar P."/>
            <person name="Lacoste S."/>
            <person name="Sallet E."/>
            <person name="Bensimon A."/>
            <person name="Giraud T."/>
            <person name="Brygoo Y."/>
        </authorList>
    </citation>
    <scope>NUCLEOTIDE SEQUENCE [LARGE SCALE GENOMIC DNA]</scope>
    <source>
        <strain evidence="3">FM 013</strain>
    </source>
</reference>
<gene>
    <name evidence="2" type="ORF">PCAMFM013_S004g000122</name>
</gene>
<proteinExistence type="predicted"/>
<evidence type="ECO:0000313" key="3">
    <source>
        <dbReference type="Proteomes" id="UP000053732"/>
    </source>
</evidence>
<accession>A0A0G4P1I2</accession>
<dbReference type="InterPro" id="IPR011008">
    <property type="entry name" value="Dimeric_a/b-barrel"/>
</dbReference>
<name>A0A0G4P1I2_PENC3</name>
<dbReference type="STRING" id="1429867.A0A0G4P1I2"/>
<dbReference type="EMBL" id="HG793137">
    <property type="protein sequence ID" value="CRL20182.1"/>
    <property type="molecule type" value="Genomic_DNA"/>
</dbReference>
<protein>
    <submittedName>
        <fullName evidence="2">Str. FM013</fullName>
    </submittedName>
</protein>
<feature type="transmembrane region" description="Helical" evidence="1">
    <location>
        <begin position="110"/>
        <end position="129"/>
    </location>
</feature>
<sequence>MSEINVTAVFVPKPEKFEEVSTLVTDVIKQVQEHEPDTLVYYAFGIKDKNEIVIVERAAVPRHNLIRKSGDPDPRQIALFPNLLKKIIHFVDETGGDQGRWVPEWFEGRIAVVGGSMVLFVLGFLFWGSRSNQVPSTTYR</sequence>
<organism evidence="2 3">
    <name type="scientific">Penicillium camemberti (strain FM 013)</name>
    <dbReference type="NCBI Taxonomy" id="1429867"/>
    <lineage>
        <taxon>Eukaryota</taxon>
        <taxon>Fungi</taxon>
        <taxon>Dikarya</taxon>
        <taxon>Ascomycota</taxon>
        <taxon>Pezizomycotina</taxon>
        <taxon>Eurotiomycetes</taxon>
        <taxon>Eurotiomycetidae</taxon>
        <taxon>Eurotiales</taxon>
        <taxon>Aspergillaceae</taxon>
        <taxon>Penicillium</taxon>
    </lineage>
</organism>
<dbReference type="Gene3D" id="3.30.70.100">
    <property type="match status" value="1"/>
</dbReference>
<keyword evidence="1" id="KW-1133">Transmembrane helix</keyword>
<evidence type="ECO:0000313" key="2">
    <source>
        <dbReference type="EMBL" id="CRL20182.1"/>
    </source>
</evidence>
<evidence type="ECO:0000256" key="1">
    <source>
        <dbReference type="SAM" id="Phobius"/>
    </source>
</evidence>
<dbReference type="Proteomes" id="UP000053732">
    <property type="component" value="Unassembled WGS sequence"/>
</dbReference>
<keyword evidence="1" id="KW-0812">Transmembrane</keyword>